<keyword evidence="4" id="KW-0274">FAD</keyword>
<feature type="domain" description="FAD dependent oxidoreductase" evidence="6">
    <location>
        <begin position="46"/>
        <end position="403"/>
    </location>
</feature>
<reference evidence="7" key="1">
    <citation type="submission" date="2023-01" db="EMBL/GenBank/DDBJ databases">
        <title>The growth and conidiation of Purpureocillium lavendulum are regulated by nitrogen source and histone H3K14 acetylation.</title>
        <authorList>
            <person name="Tang P."/>
            <person name="Han J."/>
            <person name="Zhang C."/>
            <person name="Tang P."/>
            <person name="Qi F."/>
            <person name="Zhang K."/>
            <person name="Liang L."/>
        </authorList>
    </citation>
    <scope>NUCLEOTIDE SEQUENCE</scope>
    <source>
        <strain evidence="7">YMF1.00683</strain>
    </source>
</reference>
<evidence type="ECO:0000256" key="1">
    <source>
        <dbReference type="ARBA" id="ARBA00001974"/>
    </source>
</evidence>
<comment type="similarity">
    <text evidence="2">Belongs to the MSOX/MTOX family.</text>
</comment>
<sequence>MTHRDKRIRALSPVYFVHVYETRTNQSLQKHYLMVKQSSSMDTHTKVVIIGAGIFGLTTAYQLALEGYKNIVVLDRHVPPTPDASSNDISRVIRFDYADGDYLDLAHEAYLEWSSSPRFKDCFSRAPIVVAGTSGANGALYLQAAAAQLTKRSLPWTKLRDANAARKAFPSLKGPLAKTPFIGYFNENCGWADASKTLVQLRDDCLSLGVSFICGPAGMVTSLDTDNGSRNIIAARTLAGDVVQGNFFILAAGAWSSSLVSMYNSVLATGQVLGYMRLTDAEMQAYRNIPIYLNLSTGWFNFPPHDDTKLLKFAIHGWGYTRSTDIPRGGVQADGETRLRDGLRETYPELADRPFERTAVCWYSDTPSGDFIMDYHPDYTNLFVGGAGSGHAFKFTPVLGKYMSLAIKKKLPPAMRDKWRFRTEHLGKGIDVFKGDGSRGGPARRELCQDERAELERGPRVKL</sequence>
<evidence type="ECO:0000256" key="4">
    <source>
        <dbReference type="ARBA" id="ARBA00022827"/>
    </source>
</evidence>
<name>A0AB34FHC4_9HYPO</name>
<evidence type="ECO:0000256" key="2">
    <source>
        <dbReference type="ARBA" id="ARBA00010989"/>
    </source>
</evidence>
<keyword evidence="8" id="KW-1185">Reference proteome</keyword>
<gene>
    <name evidence="7" type="primary">PIPOX</name>
    <name evidence="7" type="ORF">O9K51_08970</name>
</gene>
<dbReference type="GO" id="GO:0008115">
    <property type="term" value="F:sarcosine oxidase activity"/>
    <property type="evidence" value="ECO:0007669"/>
    <property type="project" value="TreeGrafter"/>
</dbReference>
<dbReference type="EMBL" id="JAQHRD010000008">
    <property type="protein sequence ID" value="KAJ6438378.1"/>
    <property type="molecule type" value="Genomic_DNA"/>
</dbReference>
<keyword evidence="3" id="KW-0285">Flavoprotein</keyword>
<dbReference type="PANTHER" id="PTHR10961">
    <property type="entry name" value="PEROXISOMAL SARCOSINE OXIDASE"/>
    <property type="match status" value="1"/>
</dbReference>
<accession>A0AB34FHC4</accession>
<protein>
    <submittedName>
        <fullName evidence="7">Sarcosine oxidase / L-pipecolate oxidase</fullName>
    </submittedName>
</protein>
<dbReference type="GO" id="GO:0004657">
    <property type="term" value="F:proline dehydrogenase activity"/>
    <property type="evidence" value="ECO:0007669"/>
    <property type="project" value="TreeGrafter"/>
</dbReference>
<evidence type="ECO:0000259" key="6">
    <source>
        <dbReference type="Pfam" id="PF01266"/>
    </source>
</evidence>
<organism evidence="7 8">
    <name type="scientific">Purpureocillium lavendulum</name>
    <dbReference type="NCBI Taxonomy" id="1247861"/>
    <lineage>
        <taxon>Eukaryota</taxon>
        <taxon>Fungi</taxon>
        <taxon>Dikarya</taxon>
        <taxon>Ascomycota</taxon>
        <taxon>Pezizomycotina</taxon>
        <taxon>Sordariomycetes</taxon>
        <taxon>Hypocreomycetidae</taxon>
        <taxon>Hypocreales</taxon>
        <taxon>Ophiocordycipitaceae</taxon>
        <taxon>Purpureocillium</taxon>
    </lineage>
</organism>
<proteinExistence type="inferred from homology"/>
<evidence type="ECO:0000256" key="5">
    <source>
        <dbReference type="ARBA" id="ARBA00023002"/>
    </source>
</evidence>
<dbReference type="SUPFAM" id="SSF51905">
    <property type="entry name" value="FAD/NAD(P)-binding domain"/>
    <property type="match status" value="1"/>
</dbReference>
<comment type="cofactor">
    <cofactor evidence="1">
        <name>FAD</name>
        <dbReference type="ChEBI" id="CHEBI:57692"/>
    </cofactor>
</comment>
<dbReference type="Gene3D" id="3.30.9.10">
    <property type="entry name" value="D-Amino Acid Oxidase, subunit A, domain 2"/>
    <property type="match status" value="1"/>
</dbReference>
<keyword evidence="5" id="KW-0560">Oxidoreductase</keyword>
<dbReference type="Pfam" id="PF01266">
    <property type="entry name" value="DAO"/>
    <property type="match status" value="1"/>
</dbReference>
<evidence type="ECO:0000256" key="3">
    <source>
        <dbReference type="ARBA" id="ARBA00022630"/>
    </source>
</evidence>
<comment type="caution">
    <text evidence="7">The sequence shown here is derived from an EMBL/GenBank/DDBJ whole genome shotgun (WGS) entry which is preliminary data.</text>
</comment>
<evidence type="ECO:0000313" key="8">
    <source>
        <dbReference type="Proteomes" id="UP001163105"/>
    </source>
</evidence>
<dbReference type="InterPro" id="IPR036188">
    <property type="entry name" value="FAD/NAD-bd_sf"/>
</dbReference>
<dbReference type="Proteomes" id="UP001163105">
    <property type="component" value="Unassembled WGS sequence"/>
</dbReference>
<dbReference type="InterPro" id="IPR006076">
    <property type="entry name" value="FAD-dep_OxRdtase"/>
</dbReference>
<dbReference type="AlphaFoldDB" id="A0AB34FHC4"/>
<dbReference type="PANTHER" id="PTHR10961:SF45">
    <property type="entry name" value="FAD DEPENDENT OXIDOREDUCTASE DOMAIN-CONTAINING PROTEIN-RELATED"/>
    <property type="match status" value="1"/>
</dbReference>
<dbReference type="GO" id="GO:0050031">
    <property type="term" value="F:L-pipecolate oxidase activity"/>
    <property type="evidence" value="ECO:0007669"/>
    <property type="project" value="TreeGrafter"/>
</dbReference>
<dbReference type="Gene3D" id="3.50.50.60">
    <property type="entry name" value="FAD/NAD(P)-binding domain"/>
    <property type="match status" value="1"/>
</dbReference>
<dbReference type="SUPFAM" id="SSF54373">
    <property type="entry name" value="FAD-linked reductases, C-terminal domain"/>
    <property type="match status" value="1"/>
</dbReference>
<evidence type="ECO:0000313" key="7">
    <source>
        <dbReference type="EMBL" id="KAJ6438378.1"/>
    </source>
</evidence>
<dbReference type="GO" id="GO:0050660">
    <property type="term" value="F:flavin adenine dinucleotide binding"/>
    <property type="evidence" value="ECO:0007669"/>
    <property type="project" value="InterPro"/>
</dbReference>
<dbReference type="InterPro" id="IPR045170">
    <property type="entry name" value="MTOX"/>
</dbReference>